<accession>X0WJ30</accession>
<feature type="transmembrane region" description="Helical" evidence="1">
    <location>
        <begin position="54"/>
        <end position="74"/>
    </location>
</feature>
<feature type="transmembrane region" description="Helical" evidence="1">
    <location>
        <begin position="27"/>
        <end position="48"/>
    </location>
</feature>
<gene>
    <name evidence="2" type="ORF">S01H1_41330</name>
</gene>
<keyword evidence="1" id="KW-0472">Membrane</keyword>
<keyword evidence="1" id="KW-0812">Transmembrane</keyword>
<name>X0WJ30_9ZZZZ</name>
<evidence type="ECO:0000313" key="2">
    <source>
        <dbReference type="EMBL" id="GAG12716.1"/>
    </source>
</evidence>
<proteinExistence type="predicted"/>
<dbReference type="AlphaFoldDB" id="X0WJ30"/>
<protein>
    <submittedName>
        <fullName evidence="2">Uncharacterized protein</fullName>
    </submittedName>
</protein>
<sequence length="169" mass="18761">MSDVYIFGVAWEEIVNWFVAQPLYGQILVLIGLFAVLALAVVIAYFVLKGVAYLVYYVLKGVFYLLKGIGLLFYKIFEGLYYAISGKPKPESAPAEEQQTPPQVIVVKEPEPITPVQKTYQTVQSDVGFCSECGSPFSDSMVQTLSNKGFVYCIRCGHGFQANSMKIES</sequence>
<evidence type="ECO:0000256" key="1">
    <source>
        <dbReference type="SAM" id="Phobius"/>
    </source>
</evidence>
<reference evidence="2" key="1">
    <citation type="journal article" date="2014" name="Front. Microbiol.">
        <title>High frequency of phylogenetically diverse reductive dehalogenase-homologous genes in deep subseafloor sedimentary metagenomes.</title>
        <authorList>
            <person name="Kawai M."/>
            <person name="Futagami T."/>
            <person name="Toyoda A."/>
            <person name="Takaki Y."/>
            <person name="Nishi S."/>
            <person name="Hori S."/>
            <person name="Arai W."/>
            <person name="Tsubouchi T."/>
            <person name="Morono Y."/>
            <person name="Uchiyama I."/>
            <person name="Ito T."/>
            <person name="Fujiyama A."/>
            <person name="Inagaki F."/>
            <person name="Takami H."/>
        </authorList>
    </citation>
    <scope>NUCLEOTIDE SEQUENCE</scope>
    <source>
        <strain evidence="2">Expedition CK06-06</strain>
    </source>
</reference>
<organism evidence="2">
    <name type="scientific">marine sediment metagenome</name>
    <dbReference type="NCBI Taxonomy" id="412755"/>
    <lineage>
        <taxon>unclassified sequences</taxon>
        <taxon>metagenomes</taxon>
        <taxon>ecological metagenomes</taxon>
    </lineage>
</organism>
<keyword evidence="1" id="KW-1133">Transmembrane helix</keyword>
<dbReference type="EMBL" id="BARS01026211">
    <property type="protein sequence ID" value="GAG12716.1"/>
    <property type="molecule type" value="Genomic_DNA"/>
</dbReference>
<comment type="caution">
    <text evidence="2">The sequence shown here is derived from an EMBL/GenBank/DDBJ whole genome shotgun (WGS) entry which is preliminary data.</text>
</comment>